<dbReference type="PATRIC" id="fig|1219045.3.peg.1276"/>
<dbReference type="EMBL" id="JFZA02000008">
    <property type="protein sequence ID" value="KFG90879.1"/>
    <property type="molecule type" value="Genomic_DNA"/>
</dbReference>
<reference evidence="1" key="1">
    <citation type="submission" date="2014-08" db="EMBL/GenBank/DDBJ databases">
        <title>Draft genome sequences of Sphingobium herbicidovorans.</title>
        <authorList>
            <person name="Gan H.M."/>
            <person name="Gan H.Y."/>
            <person name="Savka M.A."/>
        </authorList>
    </citation>
    <scope>NUCLEOTIDE SEQUENCE [LARGE SCALE GENOMIC DNA]</scope>
    <source>
        <strain evidence="1">NBRC 16415</strain>
    </source>
</reference>
<keyword evidence="2" id="KW-1185">Reference proteome</keyword>
<dbReference type="STRING" id="76947.GCA_002080435_04102"/>
<organism evidence="1 2">
    <name type="scientific">Sphingobium herbicidovorans (strain ATCC 700291 / DSM 11019 / CCUG 56400 / KCTC 2939 / LMG 18315 / NBRC 16415 / MH)</name>
    <name type="common">Sphingomonas herbicidovorans</name>
    <dbReference type="NCBI Taxonomy" id="1219045"/>
    <lineage>
        <taxon>Bacteria</taxon>
        <taxon>Pseudomonadati</taxon>
        <taxon>Pseudomonadota</taxon>
        <taxon>Alphaproteobacteria</taxon>
        <taxon>Sphingomonadales</taxon>
        <taxon>Sphingomonadaceae</taxon>
        <taxon>Sphingobium</taxon>
    </lineage>
</organism>
<sequence>MCRISAQVVSADADLPEGIDAKVGRSVQGRKVLIKGAALESNVCRASNNGPRVLG</sequence>
<dbReference type="Proteomes" id="UP000024284">
    <property type="component" value="Unassembled WGS sequence"/>
</dbReference>
<name>A0A086PBW1_SPHHM</name>
<protein>
    <submittedName>
        <fullName evidence="1">Uncharacterized protein</fullName>
    </submittedName>
</protein>
<comment type="caution">
    <text evidence="1">The sequence shown here is derived from an EMBL/GenBank/DDBJ whole genome shotgun (WGS) entry which is preliminary data.</text>
</comment>
<evidence type="ECO:0000313" key="2">
    <source>
        <dbReference type="Proteomes" id="UP000024284"/>
    </source>
</evidence>
<accession>A0A086PBW1</accession>
<proteinExistence type="predicted"/>
<evidence type="ECO:0000313" key="1">
    <source>
        <dbReference type="EMBL" id="KFG90879.1"/>
    </source>
</evidence>
<gene>
    <name evidence="1" type="ORF">BV98_001246</name>
</gene>
<dbReference type="AlphaFoldDB" id="A0A086PBW1"/>